<dbReference type="PANTHER" id="PTHR31346">
    <property type="entry name" value="MULTIPLE ORGANELLAR RNA EDITING FACTOR 2, CHLOROPLASTIC-RELATED-RELATED"/>
    <property type="match status" value="1"/>
</dbReference>
<dbReference type="AlphaFoldDB" id="A0A822YFH6"/>
<proteinExistence type="predicted"/>
<dbReference type="Proteomes" id="UP000607653">
    <property type="component" value="Unassembled WGS sequence"/>
</dbReference>
<feature type="compositionally biased region" description="Polar residues" evidence="1">
    <location>
        <begin position="29"/>
        <end position="44"/>
    </location>
</feature>
<evidence type="ECO:0000256" key="1">
    <source>
        <dbReference type="SAM" id="MobiDB-lite"/>
    </source>
</evidence>
<feature type="compositionally biased region" description="Basic and acidic residues" evidence="1">
    <location>
        <begin position="72"/>
        <end position="95"/>
    </location>
</feature>
<dbReference type="GO" id="GO:0016554">
    <property type="term" value="P:cytidine to uridine editing"/>
    <property type="evidence" value="ECO:0007669"/>
    <property type="project" value="InterPro"/>
</dbReference>
<gene>
    <name evidence="2" type="ORF">HUJ06_031183</name>
</gene>
<name>A0A822YFH6_NELNU</name>
<dbReference type="InterPro" id="IPR039206">
    <property type="entry name" value="MORF/ORRM1/DAG-like"/>
</dbReference>
<evidence type="ECO:0000313" key="3">
    <source>
        <dbReference type="Proteomes" id="UP000607653"/>
    </source>
</evidence>
<reference evidence="2 3" key="1">
    <citation type="journal article" date="2020" name="Mol. Biol. Evol.">
        <title>Distinct Expression and Methylation Patterns for Genes with Different Fates following a Single Whole-Genome Duplication in Flowering Plants.</title>
        <authorList>
            <person name="Shi T."/>
            <person name="Rahmani R.S."/>
            <person name="Gugger P.F."/>
            <person name="Wang M."/>
            <person name="Li H."/>
            <person name="Zhang Y."/>
            <person name="Li Z."/>
            <person name="Wang Q."/>
            <person name="Van de Peer Y."/>
            <person name="Marchal K."/>
            <person name="Chen J."/>
        </authorList>
    </citation>
    <scope>NUCLEOTIDE SEQUENCE [LARGE SCALE GENOMIC DNA]</scope>
    <source>
        <tissue evidence="2">Leaf</tissue>
    </source>
</reference>
<feature type="region of interest" description="Disordered" evidence="1">
    <location>
        <begin position="70"/>
        <end position="95"/>
    </location>
</feature>
<sequence>MVILRHCSRTQSELSLLKTGPIRCRVQRSGDSTYSPLNSSSNFSDKPDSYVDAENKDYGAELFVNGGIVQRSPERQRRVEPEPQRAQDRPRYNDRTRYVRCRENQC</sequence>
<comment type="caution">
    <text evidence="2">The sequence shown here is derived from an EMBL/GenBank/DDBJ whole genome shotgun (WGS) entry which is preliminary data.</text>
</comment>
<dbReference type="EMBL" id="DUZY01000002">
    <property type="protein sequence ID" value="DAD29715.1"/>
    <property type="molecule type" value="Genomic_DNA"/>
</dbReference>
<dbReference type="PANTHER" id="PTHR31346:SF7">
    <property type="entry name" value="MULTIPLE ORGANELLAR RNA EDITING FACTOR 2, CHLOROPLASTIC-RELATED"/>
    <property type="match status" value="1"/>
</dbReference>
<protein>
    <submittedName>
        <fullName evidence="2">Uncharacterized protein</fullName>
    </submittedName>
</protein>
<accession>A0A822YFH6</accession>
<evidence type="ECO:0000313" key="2">
    <source>
        <dbReference type="EMBL" id="DAD29715.1"/>
    </source>
</evidence>
<keyword evidence="3" id="KW-1185">Reference proteome</keyword>
<organism evidence="2 3">
    <name type="scientific">Nelumbo nucifera</name>
    <name type="common">Sacred lotus</name>
    <dbReference type="NCBI Taxonomy" id="4432"/>
    <lineage>
        <taxon>Eukaryota</taxon>
        <taxon>Viridiplantae</taxon>
        <taxon>Streptophyta</taxon>
        <taxon>Embryophyta</taxon>
        <taxon>Tracheophyta</taxon>
        <taxon>Spermatophyta</taxon>
        <taxon>Magnoliopsida</taxon>
        <taxon>Proteales</taxon>
        <taxon>Nelumbonaceae</taxon>
        <taxon>Nelumbo</taxon>
    </lineage>
</organism>
<feature type="region of interest" description="Disordered" evidence="1">
    <location>
        <begin position="27"/>
        <end position="48"/>
    </location>
</feature>